<organism evidence="3 4">
    <name type="scientific">Polytolypa hystricis (strain UAMH7299)</name>
    <dbReference type="NCBI Taxonomy" id="1447883"/>
    <lineage>
        <taxon>Eukaryota</taxon>
        <taxon>Fungi</taxon>
        <taxon>Dikarya</taxon>
        <taxon>Ascomycota</taxon>
        <taxon>Pezizomycotina</taxon>
        <taxon>Eurotiomycetes</taxon>
        <taxon>Eurotiomycetidae</taxon>
        <taxon>Onygenales</taxon>
        <taxon>Onygenales incertae sedis</taxon>
        <taxon>Polytolypa</taxon>
    </lineage>
</organism>
<feature type="coiled-coil region" evidence="1">
    <location>
        <begin position="68"/>
        <end position="116"/>
    </location>
</feature>
<protein>
    <submittedName>
        <fullName evidence="3">Uncharacterized protein</fullName>
    </submittedName>
</protein>
<dbReference type="EMBL" id="PDNA01000297">
    <property type="protein sequence ID" value="PGG98344.1"/>
    <property type="molecule type" value="Genomic_DNA"/>
</dbReference>
<evidence type="ECO:0000313" key="3">
    <source>
        <dbReference type="EMBL" id="PGG98344.1"/>
    </source>
</evidence>
<dbReference type="AlphaFoldDB" id="A0A2B7WNX8"/>
<dbReference type="Proteomes" id="UP000224634">
    <property type="component" value="Unassembled WGS sequence"/>
</dbReference>
<dbReference type="STRING" id="1447883.A0A2B7WNX8"/>
<keyword evidence="1" id="KW-0175">Coiled coil</keyword>
<keyword evidence="4" id="KW-1185">Reference proteome</keyword>
<evidence type="ECO:0000256" key="2">
    <source>
        <dbReference type="SAM" id="MobiDB-lite"/>
    </source>
</evidence>
<accession>A0A2B7WNX8</accession>
<proteinExistence type="predicted"/>
<reference evidence="3 4" key="1">
    <citation type="submission" date="2017-10" db="EMBL/GenBank/DDBJ databases">
        <title>Comparative genomics in systemic dimorphic fungi from Ajellomycetaceae.</title>
        <authorList>
            <person name="Munoz J.F."/>
            <person name="Mcewen J.G."/>
            <person name="Clay O.K."/>
            <person name="Cuomo C.A."/>
        </authorList>
    </citation>
    <scope>NUCLEOTIDE SEQUENCE [LARGE SCALE GENOMIC DNA]</scope>
    <source>
        <strain evidence="3 4">UAMH7299</strain>
    </source>
</reference>
<evidence type="ECO:0000256" key="1">
    <source>
        <dbReference type="SAM" id="Coils"/>
    </source>
</evidence>
<name>A0A2B7WNX8_POLH7</name>
<gene>
    <name evidence="3" type="ORF">AJ80_09548</name>
</gene>
<comment type="caution">
    <text evidence="3">The sequence shown here is derived from an EMBL/GenBank/DDBJ whole genome shotgun (WGS) entry which is preliminary data.</text>
</comment>
<feature type="region of interest" description="Disordered" evidence="2">
    <location>
        <begin position="233"/>
        <end position="256"/>
    </location>
</feature>
<dbReference type="OrthoDB" id="4203839at2759"/>
<sequence>MANNPGPYNPHMARFHPYPPYSSFPSFPPQYAPMPPPMQFAELERQVSVLHAQLHAANGLIETTNHKVEAAKNQVKLDQQLIARLTKQVEQGEADLAREKKAVAEMSKTLTALEDAFAVYKKQSEGEKKRRDESIKSEETRCGTVTVLASLDKKGTQPTSLADSSNGNTRSLTLYAPSKAEMSDALAREVTNDIERLSLATASNASGVLSPKPDSSVVSNQRPSKFQHLFNTPHKHTAHSSTLGSPRTPRSAAIYGRSPPKFMISASSAPDNEGQQTVVTANGQRTPVGSFLNPTASDKPGKLVSLASIANKLGPNTILVPDTDHSAADFAKLFMTLWKKAEVFAQKYTNEPNALKDSSIDNPIMDHLTWAADGCSLPGLLKDSQTRQAFVMKVINSYLTRNVLWPTVFCGHDNIADSEILQILDMRFNDTPLVVRNLLVEAVRNQVNRMRNTGKLFDTWLLERMKTSNSELWKFLTPLITVADAEAPRDLLSIMFDAHNLAMEMYSGPYEFKFEYAKSGDRFIPSRMVDRDAVLGLGNSPTVRLSVTPIAWFRNTFSKGEAPMMLVHLGNVILRRPAT</sequence>
<evidence type="ECO:0000313" key="4">
    <source>
        <dbReference type="Proteomes" id="UP000224634"/>
    </source>
</evidence>